<feature type="domain" description="HBM" evidence="8">
    <location>
        <begin position="41"/>
        <end position="285"/>
    </location>
</feature>
<dbReference type="PRINTS" id="PR00260">
    <property type="entry name" value="CHEMTRNSDUCR"/>
</dbReference>
<gene>
    <name evidence="9" type="ORF">MUB52_23615</name>
</gene>
<dbReference type="InterPro" id="IPR003660">
    <property type="entry name" value="HAMP_dom"/>
</dbReference>
<dbReference type="EMBL" id="JALIEB010000047">
    <property type="protein sequence ID" value="MCV3274427.1"/>
    <property type="molecule type" value="Genomic_DNA"/>
</dbReference>
<dbReference type="InterPro" id="IPR051310">
    <property type="entry name" value="MCP_chemotaxis"/>
</dbReference>
<dbReference type="PROSITE" id="PS50885">
    <property type="entry name" value="HAMP"/>
    <property type="match status" value="2"/>
</dbReference>
<feature type="transmembrane region" description="Helical" evidence="5">
    <location>
        <begin position="296"/>
        <end position="318"/>
    </location>
</feature>
<dbReference type="InterPro" id="IPR004090">
    <property type="entry name" value="Chemotax_Me-accpt_rcpt"/>
</dbReference>
<dbReference type="SUPFAM" id="SSF158472">
    <property type="entry name" value="HAMP domain-like"/>
    <property type="match status" value="1"/>
</dbReference>
<organism evidence="9 10">
    <name type="scientific">Roseobacter sinensis</name>
    <dbReference type="NCBI Taxonomy" id="2931391"/>
    <lineage>
        <taxon>Bacteria</taxon>
        <taxon>Pseudomonadati</taxon>
        <taxon>Pseudomonadota</taxon>
        <taxon>Alphaproteobacteria</taxon>
        <taxon>Rhodobacterales</taxon>
        <taxon>Roseobacteraceae</taxon>
        <taxon>Roseobacter</taxon>
    </lineage>
</organism>
<evidence type="ECO:0000256" key="5">
    <source>
        <dbReference type="SAM" id="Phobius"/>
    </source>
</evidence>
<evidence type="ECO:0000259" key="7">
    <source>
        <dbReference type="PROSITE" id="PS50885"/>
    </source>
</evidence>
<feature type="region of interest" description="Disordered" evidence="4">
    <location>
        <begin position="767"/>
        <end position="812"/>
    </location>
</feature>
<dbReference type="PROSITE" id="PS51753">
    <property type="entry name" value="HBM"/>
    <property type="match status" value="1"/>
</dbReference>
<proteinExistence type="inferred from homology"/>
<dbReference type="PANTHER" id="PTHR43531:SF11">
    <property type="entry name" value="METHYL-ACCEPTING CHEMOTAXIS PROTEIN 3"/>
    <property type="match status" value="1"/>
</dbReference>
<accession>A0ABT3BLH4</accession>
<keyword evidence="3" id="KW-0807">Transducer</keyword>
<feature type="domain" description="HAMP" evidence="7">
    <location>
        <begin position="470"/>
        <end position="516"/>
    </location>
</feature>
<dbReference type="RefSeq" id="WP_263846631.1">
    <property type="nucleotide sequence ID" value="NZ_JALIEB010000047.1"/>
</dbReference>
<dbReference type="CDD" id="cd11386">
    <property type="entry name" value="MCP_signal"/>
    <property type="match status" value="1"/>
</dbReference>
<reference evidence="9 10" key="1">
    <citation type="submission" date="2022-04" db="EMBL/GenBank/DDBJ databases">
        <title>Roseobacter sp. WL0113 is a bacterium isolated from neritic sediment.</title>
        <authorList>
            <person name="Wang L."/>
            <person name="He W."/>
            <person name="Zhang D.-F."/>
        </authorList>
    </citation>
    <scope>NUCLEOTIDE SEQUENCE [LARGE SCALE GENOMIC DNA]</scope>
    <source>
        <strain evidence="9 10">WL0113</strain>
    </source>
</reference>
<evidence type="ECO:0000259" key="6">
    <source>
        <dbReference type="PROSITE" id="PS50111"/>
    </source>
</evidence>
<dbReference type="SMART" id="SM00304">
    <property type="entry name" value="HAMP"/>
    <property type="match status" value="2"/>
</dbReference>
<dbReference type="Pfam" id="PF00015">
    <property type="entry name" value="MCPsignal"/>
    <property type="match status" value="1"/>
</dbReference>
<keyword evidence="5" id="KW-0812">Transmembrane</keyword>
<keyword evidence="5" id="KW-1133">Transmembrane helix</keyword>
<protein>
    <submittedName>
        <fullName evidence="9">Methyl-accepting chemotaxis protein</fullName>
    </submittedName>
</protein>
<keyword evidence="10" id="KW-1185">Reference proteome</keyword>
<feature type="region of interest" description="Disordered" evidence="4">
    <location>
        <begin position="379"/>
        <end position="412"/>
    </location>
</feature>
<feature type="domain" description="HAMP" evidence="7">
    <location>
        <begin position="319"/>
        <end position="372"/>
    </location>
</feature>
<dbReference type="SMART" id="SM00283">
    <property type="entry name" value="MA"/>
    <property type="match status" value="1"/>
</dbReference>
<dbReference type="Gene3D" id="6.10.340.10">
    <property type="match status" value="1"/>
</dbReference>
<evidence type="ECO:0000259" key="8">
    <source>
        <dbReference type="PROSITE" id="PS51753"/>
    </source>
</evidence>
<keyword evidence="1" id="KW-0145">Chemotaxis</keyword>
<dbReference type="Proteomes" id="UP001208690">
    <property type="component" value="Unassembled WGS sequence"/>
</dbReference>
<evidence type="ECO:0000313" key="9">
    <source>
        <dbReference type="EMBL" id="MCV3274427.1"/>
    </source>
</evidence>
<dbReference type="Gene3D" id="1.10.287.950">
    <property type="entry name" value="Methyl-accepting chemotaxis protein"/>
    <property type="match status" value="1"/>
</dbReference>
<feature type="domain" description="Methyl-accepting transducer" evidence="6">
    <location>
        <begin position="521"/>
        <end position="750"/>
    </location>
</feature>
<feature type="transmembrane region" description="Helical" evidence="5">
    <location>
        <begin position="7"/>
        <end position="27"/>
    </location>
</feature>
<dbReference type="PROSITE" id="PS50111">
    <property type="entry name" value="CHEMOTAXIS_TRANSDUC_2"/>
    <property type="match status" value="1"/>
</dbReference>
<evidence type="ECO:0000313" key="10">
    <source>
        <dbReference type="Proteomes" id="UP001208690"/>
    </source>
</evidence>
<dbReference type="Pfam" id="PF00672">
    <property type="entry name" value="HAMP"/>
    <property type="match status" value="1"/>
</dbReference>
<dbReference type="SMART" id="SM01358">
    <property type="entry name" value="HBM"/>
    <property type="match status" value="1"/>
</dbReference>
<evidence type="ECO:0000256" key="3">
    <source>
        <dbReference type="PROSITE-ProRule" id="PRU00284"/>
    </source>
</evidence>
<comment type="similarity">
    <text evidence="2">Belongs to the methyl-accepting chemotaxis (MCP) protein family.</text>
</comment>
<name>A0ABT3BLH4_9RHOB</name>
<evidence type="ECO:0000256" key="2">
    <source>
        <dbReference type="ARBA" id="ARBA00029447"/>
    </source>
</evidence>
<dbReference type="InterPro" id="IPR032255">
    <property type="entry name" value="HBM"/>
</dbReference>
<dbReference type="InterPro" id="IPR004089">
    <property type="entry name" value="MCPsignal_dom"/>
</dbReference>
<dbReference type="SUPFAM" id="SSF58104">
    <property type="entry name" value="Methyl-accepting chemotaxis protein (MCP) signaling domain"/>
    <property type="match status" value="1"/>
</dbReference>
<evidence type="ECO:0000256" key="4">
    <source>
        <dbReference type="SAM" id="MobiDB-lite"/>
    </source>
</evidence>
<comment type="caution">
    <text evidence="9">The sequence shown here is derived from an EMBL/GenBank/DDBJ whole genome shotgun (WGS) entry which is preliminary data.</text>
</comment>
<dbReference type="PANTHER" id="PTHR43531">
    <property type="entry name" value="PROTEIN ICFG"/>
    <property type="match status" value="1"/>
</dbReference>
<evidence type="ECO:0000256" key="1">
    <source>
        <dbReference type="ARBA" id="ARBA00022500"/>
    </source>
</evidence>
<sequence>MSIVMRIYLGMGAMIALVVIVGGFASYQTNRLADTFVEYRGTAKTSLIANELTEDLFEARLDSSKYRITKDRKYIDGYNGRDGVIGNIEEIVELSPELIEMMEGYPEQVELTNIADLLIEYETSMEAAYEKQTERDAYVEETAELGKKAREQLSEIMETALRDNDPQAAAVAGRVSSHLLLARLYLERFLIDNKESDGARADEEIELARNGMTDLLRELQNPRRRELAQATIDDLAAFDTAKEAVINVISERNAIYARMDEIGPETLSRMETALNAVVDRQNTLGPAGAAMAQRSIVIVSVFVVIGAIIGGILAFFTARIIASSLTRITEDMGELADGNLDVEIEPSKDEHEIGKMTNAMVVFLDNARKARDLDLEVKEKEKKERELEEANRAREAELEKERRAVEEREREAERARMQTLENFQKDMERVLGEAASGDFSNRMSKDIDDEALVGLADVINKLLEQTEANIDDIVRSIGELSQGNLGIRIDGDRQGAFLRMKDDFNAALTTLSATMAEIMDSGQNVSETSVHLEKSSNDMAKRAEDNAAAVEETSAAVEQITASIRQVVTNAKSADEATRKVRESADKTRQVSDETEASINAMTEASAQINRVVKVIEDIAFQINLLALNAGVEAARAGEAGRGFSVVASEVRALAQRSQEAVQEISQVIDQNNQSVEVGVEQVALSRKALEEIIGDVEVASDQISEIAMAVEQQSVGIEEVNTAVRSIDKTAQTNAASLEEMTAASVSMSKEATTLAKALQQFHGVSKSETPAKKPKAETTVAASADHPAQPRRTAAVAGGQPVVDESWEEF</sequence>
<keyword evidence="5" id="KW-0472">Membrane</keyword>